<evidence type="ECO:0000256" key="4">
    <source>
        <dbReference type="ARBA" id="ARBA00022692"/>
    </source>
</evidence>
<dbReference type="OrthoDB" id="21828at2"/>
<dbReference type="SUPFAM" id="SSF103481">
    <property type="entry name" value="Multidrug resistance efflux transporter EmrE"/>
    <property type="match status" value="1"/>
</dbReference>
<sequence length="104" mass="10694">MSWIVLVFSGVLEAVWAVSLGRSEGFTKLGPTVVFGVGLIASMAGLAFAMRELPTGTAYAVWVGIGASLTVVWGMVTGAEPVSVIRLLLVAGIVGCVIGLKLTE</sequence>
<feature type="transmembrane region" description="Helical" evidence="8">
    <location>
        <begin position="82"/>
        <end position="100"/>
    </location>
</feature>
<dbReference type="Pfam" id="PF00893">
    <property type="entry name" value="Multi_Drug_Res"/>
    <property type="match status" value="1"/>
</dbReference>
<keyword evidence="6 8" id="KW-0472">Membrane</keyword>
<dbReference type="GO" id="GO:0022857">
    <property type="term" value="F:transmembrane transporter activity"/>
    <property type="evidence" value="ECO:0007669"/>
    <property type="project" value="InterPro"/>
</dbReference>
<dbReference type="PANTHER" id="PTHR30561">
    <property type="entry name" value="SMR FAMILY PROTON-DEPENDENT DRUG EFFLUX TRANSPORTER SUGE"/>
    <property type="match status" value="1"/>
</dbReference>
<dbReference type="InterPro" id="IPR000390">
    <property type="entry name" value="Small_drug/metabolite_transptr"/>
</dbReference>
<reference evidence="9 10" key="1">
    <citation type="submission" date="2016-12" db="EMBL/GenBank/DDBJ databases">
        <title>Draft genome of Tersicoccus phoenicis 1P05MA.</title>
        <authorList>
            <person name="Nakajima Y."/>
            <person name="Yoshizawa S."/>
            <person name="Nakamura K."/>
            <person name="Ogura Y."/>
            <person name="Hayashi T."/>
            <person name="Kogure K."/>
        </authorList>
    </citation>
    <scope>NUCLEOTIDE SEQUENCE [LARGE SCALE GENOMIC DNA]</scope>
    <source>
        <strain evidence="9 10">1p05MA</strain>
    </source>
</reference>
<dbReference type="EMBL" id="MRDE01000046">
    <property type="protein sequence ID" value="OMH24787.1"/>
    <property type="molecule type" value="Genomic_DNA"/>
</dbReference>
<dbReference type="Proteomes" id="UP000187085">
    <property type="component" value="Unassembled WGS sequence"/>
</dbReference>
<dbReference type="STRING" id="554083.BKD30_07160"/>
<organism evidence="9 10">
    <name type="scientific">Tersicoccus phoenicis</name>
    <dbReference type="NCBI Taxonomy" id="554083"/>
    <lineage>
        <taxon>Bacteria</taxon>
        <taxon>Bacillati</taxon>
        <taxon>Actinomycetota</taxon>
        <taxon>Actinomycetes</taxon>
        <taxon>Micrococcales</taxon>
        <taxon>Micrococcaceae</taxon>
        <taxon>Tersicoccus</taxon>
    </lineage>
</organism>
<keyword evidence="2" id="KW-0813">Transport</keyword>
<evidence type="ECO:0000256" key="1">
    <source>
        <dbReference type="ARBA" id="ARBA00004651"/>
    </source>
</evidence>
<comment type="caution">
    <text evidence="9">The sequence shown here is derived from an EMBL/GenBank/DDBJ whole genome shotgun (WGS) entry which is preliminary data.</text>
</comment>
<dbReference type="InterPro" id="IPR045324">
    <property type="entry name" value="Small_multidrug_res"/>
</dbReference>
<dbReference type="InterPro" id="IPR037185">
    <property type="entry name" value="EmrE-like"/>
</dbReference>
<evidence type="ECO:0000256" key="5">
    <source>
        <dbReference type="ARBA" id="ARBA00022989"/>
    </source>
</evidence>
<accession>A0A1R1LB99</accession>
<keyword evidence="10" id="KW-1185">Reference proteome</keyword>
<comment type="subcellular location">
    <subcellularLocation>
        <location evidence="1 7">Cell membrane</location>
        <topology evidence="1 7">Multi-pass membrane protein</topology>
    </subcellularLocation>
</comment>
<feature type="transmembrane region" description="Helical" evidence="8">
    <location>
        <begin position="33"/>
        <end position="50"/>
    </location>
</feature>
<evidence type="ECO:0000313" key="9">
    <source>
        <dbReference type="EMBL" id="OMH24787.1"/>
    </source>
</evidence>
<dbReference type="PANTHER" id="PTHR30561:SF0">
    <property type="entry name" value="GUANIDINIUM EXPORTER"/>
    <property type="match status" value="1"/>
</dbReference>
<protein>
    <submittedName>
        <fullName evidence="9">Ligand-binding protein SH3</fullName>
    </submittedName>
</protein>
<gene>
    <name evidence="9" type="ORF">BKD30_07160</name>
</gene>
<name>A0A1R1LB99_9MICC</name>
<dbReference type="GO" id="GO:0005886">
    <property type="term" value="C:plasma membrane"/>
    <property type="evidence" value="ECO:0007669"/>
    <property type="project" value="UniProtKB-SubCell"/>
</dbReference>
<evidence type="ECO:0000256" key="8">
    <source>
        <dbReference type="SAM" id="Phobius"/>
    </source>
</evidence>
<dbReference type="AlphaFoldDB" id="A0A1R1LB99"/>
<keyword evidence="4 7" id="KW-0812">Transmembrane</keyword>
<proteinExistence type="inferred from homology"/>
<evidence type="ECO:0000256" key="7">
    <source>
        <dbReference type="RuleBase" id="RU003942"/>
    </source>
</evidence>
<evidence type="ECO:0000313" key="10">
    <source>
        <dbReference type="Proteomes" id="UP000187085"/>
    </source>
</evidence>
<feature type="transmembrane region" description="Helical" evidence="8">
    <location>
        <begin position="57"/>
        <end position="76"/>
    </location>
</feature>
<evidence type="ECO:0000256" key="3">
    <source>
        <dbReference type="ARBA" id="ARBA00022475"/>
    </source>
</evidence>
<dbReference type="RefSeq" id="WP_076703556.1">
    <property type="nucleotide sequence ID" value="NZ_MRDE01000046.1"/>
</dbReference>
<evidence type="ECO:0000256" key="6">
    <source>
        <dbReference type="ARBA" id="ARBA00023136"/>
    </source>
</evidence>
<dbReference type="Gene3D" id="1.10.3730.20">
    <property type="match status" value="1"/>
</dbReference>
<keyword evidence="5 8" id="KW-1133">Transmembrane helix</keyword>
<comment type="similarity">
    <text evidence="7">Belongs to the drug/metabolite transporter (DMT) superfamily. Small multidrug resistance (SMR) (TC 2.A.7.1) family.</text>
</comment>
<keyword evidence="3" id="KW-1003">Cell membrane</keyword>
<evidence type="ECO:0000256" key="2">
    <source>
        <dbReference type="ARBA" id="ARBA00022448"/>
    </source>
</evidence>